<evidence type="ECO:0000313" key="15">
    <source>
        <dbReference type="Proteomes" id="UP000736164"/>
    </source>
</evidence>
<dbReference type="Pfam" id="PF04420">
    <property type="entry name" value="CHD5"/>
    <property type="match status" value="1"/>
</dbReference>
<dbReference type="GO" id="GO:0071816">
    <property type="term" value="P:tail-anchored membrane protein insertion into ER membrane"/>
    <property type="evidence" value="ECO:0007669"/>
    <property type="project" value="InterPro"/>
</dbReference>
<evidence type="ECO:0000256" key="3">
    <source>
        <dbReference type="ARBA" id="ARBA00017951"/>
    </source>
</evidence>
<feature type="compositionally biased region" description="Low complexity" evidence="12">
    <location>
        <begin position="207"/>
        <end position="217"/>
    </location>
</feature>
<feature type="compositionally biased region" description="Polar residues" evidence="12">
    <location>
        <begin position="101"/>
        <end position="112"/>
    </location>
</feature>
<protein>
    <recommendedName>
        <fullName evidence="3">Guided entry of tail-anchored proteins factor 1</fullName>
    </recommendedName>
    <alternativeName>
        <fullName evidence="9">Tail-anchored protein insertion receptor WRB</fullName>
    </alternativeName>
    <alternativeName>
        <fullName evidence="10">Tryptophan-rich basic protein</fullName>
    </alternativeName>
</protein>
<dbReference type="Proteomes" id="UP000736164">
    <property type="component" value="Unassembled WGS sequence"/>
</dbReference>
<dbReference type="InterPro" id="IPR028945">
    <property type="entry name" value="Get1"/>
</dbReference>
<dbReference type="GO" id="GO:0005789">
    <property type="term" value="C:endoplasmic reticulum membrane"/>
    <property type="evidence" value="ECO:0007669"/>
    <property type="project" value="UniProtKB-SubCell"/>
</dbReference>
<keyword evidence="4 13" id="KW-0812">Transmembrane</keyword>
<feature type="region of interest" description="Disordered" evidence="12">
    <location>
        <begin position="98"/>
        <end position="124"/>
    </location>
</feature>
<evidence type="ECO:0000256" key="4">
    <source>
        <dbReference type="ARBA" id="ARBA00022692"/>
    </source>
</evidence>
<evidence type="ECO:0000256" key="7">
    <source>
        <dbReference type="ARBA" id="ARBA00023054"/>
    </source>
</evidence>
<feature type="transmembrane region" description="Helical" evidence="13">
    <location>
        <begin position="510"/>
        <end position="536"/>
    </location>
</feature>
<feature type="region of interest" description="Disordered" evidence="12">
    <location>
        <begin position="187"/>
        <end position="317"/>
    </location>
</feature>
<name>A0A8J7TIK0_ATRSP</name>
<evidence type="ECO:0000256" key="8">
    <source>
        <dbReference type="ARBA" id="ARBA00023136"/>
    </source>
</evidence>
<evidence type="ECO:0000313" key="14">
    <source>
        <dbReference type="EMBL" id="MBN3324937.1"/>
    </source>
</evidence>
<accession>A0A8J7TIK0</accession>
<keyword evidence="8 13" id="KW-0472">Membrane</keyword>
<feature type="compositionally biased region" description="Low complexity" evidence="12">
    <location>
        <begin position="304"/>
        <end position="317"/>
    </location>
</feature>
<evidence type="ECO:0000256" key="1">
    <source>
        <dbReference type="ARBA" id="ARBA00004477"/>
    </source>
</evidence>
<feature type="non-terminal residue" evidence="14">
    <location>
        <position position="1"/>
    </location>
</feature>
<evidence type="ECO:0000256" key="13">
    <source>
        <dbReference type="SAM" id="Phobius"/>
    </source>
</evidence>
<keyword evidence="7 11" id="KW-0175">Coiled coil</keyword>
<comment type="subcellular location">
    <subcellularLocation>
        <location evidence="1">Endoplasmic reticulum membrane</location>
        <topology evidence="1">Multi-pass membrane protein</topology>
    </subcellularLocation>
</comment>
<evidence type="ECO:0000256" key="11">
    <source>
        <dbReference type="SAM" id="Coils"/>
    </source>
</evidence>
<dbReference type="PANTHER" id="PTHR42650:SF1">
    <property type="entry name" value="GUIDED ENTRY OF TAIL-ANCHORED PROTEINS FACTOR 1"/>
    <property type="match status" value="1"/>
</dbReference>
<organism evidence="14 15">
    <name type="scientific">Atractosteus spatula</name>
    <name type="common">Alligator gar</name>
    <name type="synonym">Lepisosteus spatula</name>
    <dbReference type="NCBI Taxonomy" id="7917"/>
    <lineage>
        <taxon>Eukaryota</taxon>
        <taxon>Metazoa</taxon>
        <taxon>Chordata</taxon>
        <taxon>Craniata</taxon>
        <taxon>Vertebrata</taxon>
        <taxon>Euteleostomi</taxon>
        <taxon>Actinopterygii</taxon>
        <taxon>Neopterygii</taxon>
        <taxon>Holostei</taxon>
        <taxon>Semionotiformes</taxon>
        <taxon>Lepisosteidae</taxon>
        <taxon>Atractosteus</taxon>
    </lineage>
</organism>
<feature type="non-terminal residue" evidence="14">
    <location>
        <position position="540"/>
    </location>
</feature>
<gene>
    <name evidence="14" type="primary">Wrb</name>
    <name evidence="14" type="ORF">GTO95_0015149</name>
</gene>
<dbReference type="EMBL" id="JAAWVO010073544">
    <property type="protein sequence ID" value="MBN3324937.1"/>
    <property type="molecule type" value="Genomic_DNA"/>
</dbReference>
<evidence type="ECO:0000256" key="12">
    <source>
        <dbReference type="SAM" id="MobiDB-lite"/>
    </source>
</evidence>
<dbReference type="FunFam" id="1.10.287.660:FF:000004">
    <property type="entry name" value="tail-anchored protein insertion receptor WRB"/>
    <property type="match status" value="1"/>
</dbReference>
<evidence type="ECO:0000256" key="9">
    <source>
        <dbReference type="ARBA" id="ARBA00032437"/>
    </source>
</evidence>
<feature type="compositionally biased region" description="Polar residues" evidence="12">
    <location>
        <begin position="291"/>
        <end position="303"/>
    </location>
</feature>
<feature type="compositionally biased region" description="Polar residues" evidence="12">
    <location>
        <begin position="33"/>
        <end position="43"/>
    </location>
</feature>
<dbReference type="GO" id="GO:0043495">
    <property type="term" value="F:protein-membrane adaptor activity"/>
    <property type="evidence" value="ECO:0007669"/>
    <property type="project" value="TreeGrafter"/>
</dbReference>
<evidence type="ECO:0000256" key="5">
    <source>
        <dbReference type="ARBA" id="ARBA00022824"/>
    </source>
</evidence>
<proteinExistence type="inferred from homology"/>
<reference evidence="14" key="1">
    <citation type="journal article" date="2021" name="Cell">
        <title>Tracing the genetic footprints of vertebrate landing in non-teleost ray-finned fishes.</title>
        <authorList>
            <person name="Bi X."/>
            <person name="Wang K."/>
            <person name="Yang L."/>
            <person name="Pan H."/>
            <person name="Jiang H."/>
            <person name="Wei Q."/>
            <person name="Fang M."/>
            <person name="Yu H."/>
            <person name="Zhu C."/>
            <person name="Cai Y."/>
            <person name="He Y."/>
            <person name="Gan X."/>
            <person name="Zeng H."/>
            <person name="Yu D."/>
            <person name="Zhu Y."/>
            <person name="Jiang H."/>
            <person name="Qiu Q."/>
            <person name="Yang H."/>
            <person name="Zhang Y.E."/>
            <person name="Wang W."/>
            <person name="Zhu M."/>
            <person name="He S."/>
            <person name="Zhang G."/>
        </authorList>
    </citation>
    <scope>NUCLEOTIDE SEQUENCE</scope>
    <source>
        <strain evidence="14">Allg_001</strain>
    </source>
</reference>
<feature type="transmembrane region" description="Helical" evidence="13">
    <location>
        <begin position="327"/>
        <end position="345"/>
    </location>
</feature>
<evidence type="ECO:0000256" key="6">
    <source>
        <dbReference type="ARBA" id="ARBA00022989"/>
    </source>
</evidence>
<dbReference type="GO" id="GO:0043529">
    <property type="term" value="C:GET complex"/>
    <property type="evidence" value="ECO:0007669"/>
    <property type="project" value="TreeGrafter"/>
</dbReference>
<feature type="coiled-coil region" evidence="11">
    <location>
        <begin position="431"/>
        <end position="458"/>
    </location>
</feature>
<keyword evidence="15" id="KW-1185">Reference proteome</keyword>
<dbReference type="Gene3D" id="1.10.287.660">
    <property type="entry name" value="Helix hairpin bin"/>
    <property type="match status" value="1"/>
</dbReference>
<evidence type="ECO:0000256" key="10">
    <source>
        <dbReference type="ARBA" id="ARBA00033006"/>
    </source>
</evidence>
<comment type="caution">
    <text evidence="14">The sequence shown here is derived from an EMBL/GenBank/DDBJ whole genome shotgun (WGS) entry which is preliminary data.</text>
</comment>
<dbReference type="InterPro" id="IPR029012">
    <property type="entry name" value="Helix_hairpin_bin_sf"/>
</dbReference>
<feature type="region of interest" description="Disordered" evidence="12">
    <location>
        <begin position="137"/>
        <end position="171"/>
    </location>
</feature>
<dbReference type="PANTHER" id="PTHR42650">
    <property type="entry name" value="TAIL-ANCHORED PROTEIN INSERTION RECEPTOR WRB"/>
    <property type="match status" value="1"/>
</dbReference>
<keyword evidence="5" id="KW-0256">Endoplasmic reticulum</keyword>
<feature type="compositionally biased region" description="Basic and acidic residues" evidence="12">
    <location>
        <begin position="138"/>
        <end position="148"/>
    </location>
</feature>
<comment type="similarity">
    <text evidence="2">Belongs to the WRB/GET1 family.</text>
</comment>
<feature type="region of interest" description="Disordered" evidence="12">
    <location>
        <begin position="25"/>
        <end position="48"/>
    </location>
</feature>
<feature type="transmembrane region" description="Helical" evidence="13">
    <location>
        <begin position="468"/>
        <end position="490"/>
    </location>
</feature>
<evidence type="ECO:0000256" key="2">
    <source>
        <dbReference type="ARBA" id="ARBA00010799"/>
    </source>
</evidence>
<dbReference type="AlphaFoldDB" id="A0A8J7TIK0"/>
<sequence length="540" mass="59451">LGSPSSSWFYKHIPYFYRPEQLVCEHPSKQPDDSQATGQNTPSPRERDFRTRSITYHRGGVSASLVLQALGCVCRPHTLAEGLRRRHARPALREAAAALTDQPSGCETPTHLTRSHTKARGLGGRKTERFHAAPFTCEPRRRESDCHRSAAPPVLPATSQSTIPPPPPPPAACRRPHWLARRLLQSAPRDVTPAARPSRRAFEFRTPRCSASPAAAAERARIRRGPGGAALSEGRHCRSSAAPGRRGLRTASGGKRGQLPQLRAAQVRARGGPGRAARLHTLQNRSHDTRTAPQPRQPGSTSTASPLRPARAGSRAPRGVKMADGCAWILVLGSVLLCNLLKALLPTVSSLTSVSSPLTHEFQWCISLLDGSRAHGSLIFSASEWGQRRMALTTEQCRLALSRILQKDAEQETQMRMEIQDMRQELSAISMMDEFARYARLERRINKMTDKLKTHVKSRTAQLAKIKWVVNIVFYILQAALMISLIWKYYADPVMVLPSKWIAPLERLVAFPSGVAGGVGITCWLVVCNKVVAIVLQAFG</sequence>
<keyword evidence="6 13" id="KW-1133">Transmembrane helix</keyword>